<proteinExistence type="inferred from homology"/>
<evidence type="ECO:0000256" key="1">
    <source>
        <dbReference type="ARBA" id="ARBA00005568"/>
    </source>
</evidence>
<comment type="similarity">
    <text evidence="1">Belongs to the HpcH/HpaI aldolase family.</text>
</comment>
<protein>
    <recommendedName>
        <fullName evidence="4">HpcH/HpaI aldolase/citrate lyase domain-containing protein</fullName>
    </recommendedName>
</protein>
<dbReference type="PANTHER" id="PTHR30502">
    <property type="entry name" value="2-KETO-3-DEOXY-L-RHAMNONATE ALDOLASE"/>
    <property type="match status" value="1"/>
</dbReference>
<dbReference type="InterPro" id="IPR015813">
    <property type="entry name" value="Pyrv/PenolPyrv_kinase-like_dom"/>
</dbReference>
<feature type="domain" description="HpcH/HpaI aldolase/citrate lyase" evidence="4">
    <location>
        <begin position="46"/>
        <end position="249"/>
    </location>
</feature>
<evidence type="ECO:0000259" key="4">
    <source>
        <dbReference type="Pfam" id="PF03328"/>
    </source>
</evidence>
<keyword evidence="2" id="KW-0479">Metal-binding</keyword>
<organism evidence="5">
    <name type="scientific">Chrysotila carterae</name>
    <name type="common">Marine alga</name>
    <name type="synonym">Syracosphaera carterae</name>
    <dbReference type="NCBI Taxonomy" id="13221"/>
    <lineage>
        <taxon>Eukaryota</taxon>
        <taxon>Haptista</taxon>
        <taxon>Haptophyta</taxon>
        <taxon>Prymnesiophyceae</taxon>
        <taxon>Isochrysidales</taxon>
        <taxon>Isochrysidaceae</taxon>
        <taxon>Chrysotila</taxon>
    </lineage>
</organism>
<sequence>MALRQQVLCIAKHAAAMPYPGPVNATVPAWREKLKSGKTVALGCAINTSSPLAAELVASLDYDFVLIDQQHSAIDPEKLRNLLQAVHCARCHALVRVGGADDRIGIQQALDLGADGILVPCSKTADDIRKAVSCAKYPVRGPGSVGGTRSVFLNLRPQLPGGFAGLIDYVVNTGNERAFVAAQIETNEALENIEEICKVEGLDCAFIGPGDLATDMGLVKEFGMPACWGSDKFKEAEKKIAETCLKNGVIPGYWSGSVEEKGKLGFRFFVTNSDILAMSTSLEANLKELREAQKGLGLDN</sequence>
<gene>
    <name evidence="5" type="ORF">PCAR00345_LOCUS17266</name>
</gene>
<dbReference type="EMBL" id="HBIZ01027239">
    <property type="protein sequence ID" value="CAE0764654.1"/>
    <property type="molecule type" value="Transcribed_RNA"/>
</dbReference>
<dbReference type="InterPro" id="IPR050251">
    <property type="entry name" value="HpcH-HpaI_aldolase"/>
</dbReference>
<accession>A0A7S4BFY4</accession>
<dbReference type="InterPro" id="IPR040442">
    <property type="entry name" value="Pyrv_kinase-like_dom_sf"/>
</dbReference>
<dbReference type="GO" id="GO:0016832">
    <property type="term" value="F:aldehyde-lyase activity"/>
    <property type="evidence" value="ECO:0007669"/>
    <property type="project" value="TreeGrafter"/>
</dbReference>
<keyword evidence="3" id="KW-0456">Lyase</keyword>
<name>A0A7S4BFY4_CHRCT</name>
<dbReference type="SUPFAM" id="SSF51621">
    <property type="entry name" value="Phosphoenolpyruvate/pyruvate domain"/>
    <property type="match status" value="1"/>
</dbReference>
<dbReference type="InterPro" id="IPR005000">
    <property type="entry name" value="Aldolase/citrate-lyase_domain"/>
</dbReference>
<dbReference type="Pfam" id="PF03328">
    <property type="entry name" value="HpcH_HpaI"/>
    <property type="match status" value="1"/>
</dbReference>
<reference evidence="5" key="1">
    <citation type="submission" date="2021-01" db="EMBL/GenBank/DDBJ databases">
        <authorList>
            <person name="Corre E."/>
            <person name="Pelletier E."/>
            <person name="Niang G."/>
            <person name="Scheremetjew M."/>
            <person name="Finn R."/>
            <person name="Kale V."/>
            <person name="Holt S."/>
            <person name="Cochrane G."/>
            <person name="Meng A."/>
            <person name="Brown T."/>
            <person name="Cohen L."/>
        </authorList>
    </citation>
    <scope>NUCLEOTIDE SEQUENCE</scope>
    <source>
        <strain evidence="5">CCMP645</strain>
    </source>
</reference>
<dbReference type="Gene3D" id="3.20.20.60">
    <property type="entry name" value="Phosphoenolpyruvate-binding domains"/>
    <property type="match status" value="1"/>
</dbReference>
<dbReference type="PANTHER" id="PTHR30502:SF0">
    <property type="entry name" value="PHOSPHOENOLPYRUVATE CARBOXYLASE FAMILY PROTEIN"/>
    <property type="match status" value="1"/>
</dbReference>
<evidence type="ECO:0000256" key="3">
    <source>
        <dbReference type="ARBA" id="ARBA00023239"/>
    </source>
</evidence>
<dbReference type="GO" id="GO:0046872">
    <property type="term" value="F:metal ion binding"/>
    <property type="evidence" value="ECO:0007669"/>
    <property type="project" value="UniProtKB-KW"/>
</dbReference>
<evidence type="ECO:0000313" key="5">
    <source>
        <dbReference type="EMBL" id="CAE0764654.1"/>
    </source>
</evidence>
<evidence type="ECO:0000256" key="2">
    <source>
        <dbReference type="ARBA" id="ARBA00022723"/>
    </source>
</evidence>
<dbReference type="GO" id="GO:0005737">
    <property type="term" value="C:cytoplasm"/>
    <property type="evidence" value="ECO:0007669"/>
    <property type="project" value="TreeGrafter"/>
</dbReference>
<dbReference type="AlphaFoldDB" id="A0A7S4BFY4"/>